<evidence type="ECO:0000313" key="1">
    <source>
        <dbReference type="EMBL" id="CEK72937.1"/>
    </source>
</evidence>
<dbReference type="EMBL" id="HACG01026072">
    <property type="protein sequence ID" value="CEK72937.1"/>
    <property type="molecule type" value="Transcribed_RNA"/>
</dbReference>
<protein>
    <submittedName>
        <fullName evidence="1">Uncharacterized protein</fullName>
    </submittedName>
</protein>
<dbReference type="AlphaFoldDB" id="A0A0B6ZXB6"/>
<proteinExistence type="predicted"/>
<accession>A0A0B6ZXB6</accession>
<organism evidence="1">
    <name type="scientific">Arion vulgaris</name>
    <dbReference type="NCBI Taxonomy" id="1028688"/>
    <lineage>
        <taxon>Eukaryota</taxon>
        <taxon>Metazoa</taxon>
        <taxon>Spiralia</taxon>
        <taxon>Lophotrochozoa</taxon>
        <taxon>Mollusca</taxon>
        <taxon>Gastropoda</taxon>
        <taxon>Heterobranchia</taxon>
        <taxon>Euthyneura</taxon>
        <taxon>Panpulmonata</taxon>
        <taxon>Eupulmonata</taxon>
        <taxon>Stylommatophora</taxon>
        <taxon>Helicina</taxon>
        <taxon>Arionoidea</taxon>
        <taxon>Arionidae</taxon>
        <taxon>Arion</taxon>
    </lineage>
</organism>
<gene>
    <name evidence="1" type="primary">ORF84585</name>
    <name evidence="2" type="synonym">ORF84589</name>
</gene>
<reference evidence="1" key="1">
    <citation type="submission" date="2014-12" db="EMBL/GenBank/DDBJ databases">
        <title>Insight into the proteome of Arion vulgaris.</title>
        <authorList>
            <person name="Aradska J."/>
            <person name="Bulat T."/>
            <person name="Smidak R."/>
            <person name="Sarate P."/>
            <person name="Gangsoo J."/>
            <person name="Sialana F."/>
            <person name="Bilban M."/>
            <person name="Lubec G."/>
        </authorList>
    </citation>
    <scope>NUCLEOTIDE SEQUENCE</scope>
    <source>
        <tissue evidence="1">Skin</tissue>
    </source>
</reference>
<feature type="non-terminal residue" evidence="1">
    <location>
        <position position="1"/>
    </location>
</feature>
<evidence type="ECO:0000313" key="2">
    <source>
        <dbReference type="EMBL" id="CEK72938.1"/>
    </source>
</evidence>
<dbReference type="EMBL" id="HACG01026073">
    <property type="protein sequence ID" value="CEK72938.1"/>
    <property type="molecule type" value="Transcribed_RNA"/>
</dbReference>
<sequence>PQGHKLYFDQRRSQMGAVEEGQLYITGNLDQRKRWCQHVYRMLRYTVNNASPMNMKCKKMGQTEGNMEKDD</sequence>
<name>A0A0B6ZXB6_9EUPU</name>